<dbReference type="Proteomes" id="UP000697472">
    <property type="component" value="Unassembled WGS sequence"/>
</dbReference>
<evidence type="ECO:0000313" key="3">
    <source>
        <dbReference type="Proteomes" id="UP000697472"/>
    </source>
</evidence>
<dbReference type="InterPro" id="IPR001387">
    <property type="entry name" value="Cro/C1-type_HTH"/>
</dbReference>
<dbReference type="SUPFAM" id="SSF47413">
    <property type="entry name" value="lambda repressor-like DNA-binding domains"/>
    <property type="match status" value="1"/>
</dbReference>
<dbReference type="InterPro" id="IPR010982">
    <property type="entry name" value="Lambda_DNA-bd_dom_sf"/>
</dbReference>
<dbReference type="CDD" id="cd00093">
    <property type="entry name" value="HTH_XRE"/>
    <property type="match status" value="1"/>
</dbReference>
<name>A0ABS2PPD1_9STRE</name>
<feature type="domain" description="HTH cro/C1-type" evidence="1">
    <location>
        <begin position="8"/>
        <end position="62"/>
    </location>
</feature>
<dbReference type="Gene3D" id="1.10.260.40">
    <property type="entry name" value="lambda repressor-like DNA-binding domains"/>
    <property type="match status" value="1"/>
</dbReference>
<dbReference type="PANTHER" id="PTHR37038:SF12">
    <property type="entry name" value="TRANSCRIPTIONAL REGULATOR"/>
    <property type="match status" value="1"/>
</dbReference>
<dbReference type="Pfam" id="PF01381">
    <property type="entry name" value="HTH_3"/>
    <property type="match status" value="1"/>
</dbReference>
<dbReference type="PANTHER" id="PTHR37038">
    <property type="entry name" value="TRANSCRIPTIONAL REGULATOR-RELATED"/>
    <property type="match status" value="1"/>
</dbReference>
<dbReference type="PROSITE" id="PS50943">
    <property type="entry name" value="HTH_CROC1"/>
    <property type="match status" value="1"/>
</dbReference>
<proteinExistence type="predicted"/>
<dbReference type="EMBL" id="JAFBEH010000002">
    <property type="protein sequence ID" value="MBM7641892.1"/>
    <property type="molecule type" value="Genomic_DNA"/>
</dbReference>
<gene>
    <name evidence="2" type="ORF">JOC28_000180</name>
</gene>
<keyword evidence="3" id="KW-1185">Reference proteome</keyword>
<accession>A0ABS2PPD1</accession>
<protein>
    <submittedName>
        <fullName evidence="2">Transcriptional regulator with XRE-family HTH domain</fullName>
    </submittedName>
</protein>
<sequence length="231" mass="26250">MTNYGYDFKQLRELKGLSLGALAKEANLSKSTLSRFENGETQLALDKFMSALASIEISLADFEYFQEHQQLPLITEARSQIQPTKEKKAVSSLAINLAKIDSFVSKSDMTGLLTYQLGLAEEEQLLKILCKKYLSDLGLDMLLPEADIQYIRDYFQNKTFKEIAELRIFLLFSDILESGFELSEQVLLNLAKEDFKAVLQFLSDQLEDALAKEDLSRAKQVSHYLTLLVKI</sequence>
<organism evidence="2 3">
    <name type="scientific">Streptococcus loxodontisalivarius</name>
    <dbReference type="NCBI Taxonomy" id="1349415"/>
    <lineage>
        <taxon>Bacteria</taxon>
        <taxon>Bacillati</taxon>
        <taxon>Bacillota</taxon>
        <taxon>Bacilli</taxon>
        <taxon>Lactobacillales</taxon>
        <taxon>Streptococcaceae</taxon>
        <taxon>Streptococcus</taxon>
    </lineage>
</organism>
<evidence type="ECO:0000259" key="1">
    <source>
        <dbReference type="PROSITE" id="PS50943"/>
    </source>
</evidence>
<evidence type="ECO:0000313" key="2">
    <source>
        <dbReference type="EMBL" id="MBM7641892.1"/>
    </source>
</evidence>
<dbReference type="RefSeq" id="WP_205008766.1">
    <property type="nucleotide sequence ID" value="NZ_JAFBEH010000002.1"/>
</dbReference>
<comment type="caution">
    <text evidence="2">The sequence shown here is derived from an EMBL/GenBank/DDBJ whole genome shotgun (WGS) entry which is preliminary data.</text>
</comment>
<reference evidence="2 3" key="1">
    <citation type="submission" date="2021-01" db="EMBL/GenBank/DDBJ databases">
        <title>Genomic Encyclopedia of Type Strains, Phase IV (KMG-IV): sequencing the most valuable type-strain genomes for metagenomic binning, comparative biology and taxonomic classification.</title>
        <authorList>
            <person name="Goeker M."/>
        </authorList>
    </citation>
    <scope>NUCLEOTIDE SEQUENCE [LARGE SCALE GENOMIC DNA]</scope>
    <source>
        <strain evidence="2 3">DSM 27382</strain>
    </source>
</reference>
<dbReference type="SMART" id="SM00530">
    <property type="entry name" value="HTH_XRE"/>
    <property type="match status" value="1"/>
</dbReference>
<dbReference type="InterPro" id="IPR053163">
    <property type="entry name" value="HTH-type_regulator_Rgg"/>
</dbReference>